<dbReference type="GO" id="GO:0005886">
    <property type="term" value="C:plasma membrane"/>
    <property type="evidence" value="ECO:0007669"/>
    <property type="project" value="UniProtKB-SubCell"/>
</dbReference>
<dbReference type="EMBL" id="FMUE01000022">
    <property type="protein sequence ID" value="SCX35615.1"/>
    <property type="molecule type" value="Genomic_DNA"/>
</dbReference>
<dbReference type="PANTHER" id="PTHR43227:SF8">
    <property type="entry name" value="DIACETYLCHITOBIOSE UPTAKE SYSTEM PERMEASE PROTEIN DASB"/>
    <property type="match status" value="1"/>
</dbReference>
<dbReference type="Gene3D" id="1.10.3720.10">
    <property type="entry name" value="MetI-like"/>
    <property type="match status" value="1"/>
</dbReference>
<keyword evidence="3 8" id="KW-0813">Transport</keyword>
<dbReference type="CDD" id="cd06261">
    <property type="entry name" value="TM_PBP2"/>
    <property type="match status" value="1"/>
</dbReference>
<dbReference type="InterPro" id="IPR035906">
    <property type="entry name" value="MetI-like_sf"/>
</dbReference>
<dbReference type="Pfam" id="PF00528">
    <property type="entry name" value="BPD_transp_1"/>
    <property type="match status" value="1"/>
</dbReference>
<feature type="transmembrane region" description="Helical" evidence="8">
    <location>
        <begin position="167"/>
        <end position="191"/>
    </location>
</feature>
<feature type="transmembrane region" description="Helical" evidence="8">
    <location>
        <begin position="272"/>
        <end position="294"/>
    </location>
</feature>
<feature type="domain" description="ABC transmembrane type-1" evidence="9">
    <location>
        <begin position="78"/>
        <end position="293"/>
    </location>
</feature>
<dbReference type="InterPro" id="IPR000515">
    <property type="entry name" value="MetI-like"/>
</dbReference>
<organism evidence="10 11">
    <name type="scientific">Agrobacterium rosae</name>
    <dbReference type="NCBI Taxonomy" id="1972867"/>
    <lineage>
        <taxon>Bacteria</taxon>
        <taxon>Pseudomonadati</taxon>
        <taxon>Pseudomonadota</taxon>
        <taxon>Alphaproteobacteria</taxon>
        <taxon>Hyphomicrobiales</taxon>
        <taxon>Rhizobiaceae</taxon>
        <taxon>Rhizobium/Agrobacterium group</taxon>
        <taxon>Agrobacterium</taxon>
    </lineage>
</organism>
<evidence type="ECO:0000256" key="5">
    <source>
        <dbReference type="ARBA" id="ARBA00022692"/>
    </source>
</evidence>
<dbReference type="PROSITE" id="PS51257">
    <property type="entry name" value="PROKAR_LIPOPROTEIN"/>
    <property type="match status" value="1"/>
</dbReference>
<dbReference type="SUPFAM" id="SSF161098">
    <property type="entry name" value="MetI-like"/>
    <property type="match status" value="1"/>
</dbReference>
<dbReference type="GO" id="GO:0055085">
    <property type="term" value="P:transmembrane transport"/>
    <property type="evidence" value="ECO:0007669"/>
    <property type="project" value="InterPro"/>
</dbReference>
<evidence type="ECO:0000256" key="4">
    <source>
        <dbReference type="ARBA" id="ARBA00022475"/>
    </source>
</evidence>
<dbReference type="InterPro" id="IPR050809">
    <property type="entry name" value="UgpAE/MalFG_permease"/>
</dbReference>
<evidence type="ECO:0000256" key="6">
    <source>
        <dbReference type="ARBA" id="ARBA00022989"/>
    </source>
</evidence>
<keyword evidence="5 8" id="KW-0812">Transmembrane</keyword>
<accession>A0A1R3U2U3</accession>
<gene>
    <name evidence="10" type="primary">araP_2</name>
    <name evidence="10" type="ORF">DSM25559_5054</name>
</gene>
<dbReference type="Proteomes" id="UP000187891">
    <property type="component" value="Unassembled WGS sequence"/>
</dbReference>
<name>A0A1R3U2U3_9HYPH</name>
<feature type="transmembrane region" description="Helical" evidence="8">
    <location>
        <begin position="21"/>
        <end position="41"/>
    </location>
</feature>
<dbReference type="AlphaFoldDB" id="A0A1R3U2U3"/>
<feature type="transmembrane region" description="Helical" evidence="8">
    <location>
        <begin position="212"/>
        <end position="234"/>
    </location>
</feature>
<evidence type="ECO:0000256" key="1">
    <source>
        <dbReference type="ARBA" id="ARBA00004651"/>
    </source>
</evidence>
<feature type="transmembrane region" description="Helical" evidence="8">
    <location>
        <begin position="82"/>
        <end position="106"/>
    </location>
</feature>
<evidence type="ECO:0000256" key="2">
    <source>
        <dbReference type="ARBA" id="ARBA00009306"/>
    </source>
</evidence>
<evidence type="ECO:0000256" key="8">
    <source>
        <dbReference type="RuleBase" id="RU363032"/>
    </source>
</evidence>
<evidence type="ECO:0000313" key="10">
    <source>
        <dbReference type="EMBL" id="SCX35615.1"/>
    </source>
</evidence>
<keyword evidence="7 8" id="KW-0472">Membrane</keyword>
<keyword evidence="4" id="KW-1003">Cell membrane</keyword>
<feature type="transmembrane region" description="Helical" evidence="8">
    <location>
        <begin position="113"/>
        <end position="135"/>
    </location>
</feature>
<evidence type="ECO:0000259" key="9">
    <source>
        <dbReference type="PROSITE" id="PS50928"/>
    </source>
</evidence>
<dbReference type="PROSITE" id="PS50928">
    <property type="entry name" value="ABC_TM1"/>
    <property type="match status" value="1"/>
</dbReference>
<dbReference type="PANTHER" id="PTHR43227">
    <property type="entry name" value="BLL4140 PROTEIN"/>
    <property type="match status" value="1"/>
</dbReference>
<dbReference type="RefSeq" id="WP_244554213.1">
    <property type="nucleotide sequence ID" value="NZ_FMUE01000022.1"/>
</dbReference>
<protein>
    <submittedName>
        <fullName evidence="10">L-arabinose transport system permease protein AraP</fullName>
    </submittedName>
</protein>
<proteinExistence type="inferred from homology"/>
<keyword evidence="6 8" id="KW-1133">Transmembrane helix</keyword>
<evidence type="ECO:0000313" key="11">
    <source>
        <dbReference type="Proteomes" id="UP000187891"/>
    </source>
</evidence>
<evidence type="ECO:0000256" key="7">
    <source>
        <dbReference type="ARBA" id="ARBA00023136"/>
    </source>
</evidence>
<comment type="subcellular location">
    <subcellularLocation>
        <location evidence="1 8">Cell membrane</location>
        <topology evidence="1 8">Multi-pass membrane protein</topology>
    </subcellularLocation>
</comment>
<reference evidence="11" key="1">
    <citation type="submission" date="2016-10" db="EMBL/GenBank/DDBJ databases">
        <authorList>
            <person name="Wibberg D."/>
        </authorList>
    </citation>
    <scope>NUCLEOTIDE SEQUENCE [LARGE SCALE GENOMIC DNA]</scope>
</reference>
<evidence type="ECO:0000256" key="3">
    <source>
        <dbReference type="ARBA" id="ARBA00022448"/>
    </source>
</evidence>
<sequence>MRHKAEPGGRRGWYSTDGGAALVLLAPMIVLFACSVVYPLIETIRLSFYDARGLGIPRWVGFRNYTALASDPNFRSALFTTLIWTFATTILSVGIGWGLAVLCAFAPRATSPFRLMIFSAYGIAEAVSGFIWLGIYRPDDSGLLNAILGAIGLSDFHHAWLGDTSTALWGIIVAYAWTQVGLPLMTCFAAVRTIPRTIFEAAYIDGARPISVMRHILVPLSLPGLAVAVFINLLNSLRAFDMIFVLTGGGPARSTETVGYFMYRESMLQFKLGYGAAATVILLLGVFIVSIPLLRQRTAEAK</sequence>
<dbReference type="STRING" id="1907666.DSM25559_5054"/>
<comment type="similarity">
    <text evidence="2 8">Belongs to the binding-protein-dependent transport system permease family.</text>
</comment>